<comment type="similarity">
    <text evidence="2 9">Belongs to the alpha-carbonic anhydrase family.</text>
</comment>
<evidence type="ECO:0000256" key="1">
    <source>
        <dbReference type="ARBA" id="ARBA00001947"/>
    </source>
</evidence>
<dbReference type="GO" id="GO:0005886">
    <property type="term" value="C:plasma membrane"/>
    <property type="evidence" value="ECO:0007669"/>
    <property type="project" value="TreeGrafter"/>
</dbReference>
<reference evidence="11" key="1">
    <citation type="journal article" date="2023" name="Front. Mar. Sci.">
        <title>A new Merluccius polli reference genome to investigate the effects of global change in West African waters.</title>
        <authorList>
            <person name="Mateo J.L."/>
            <person name="Blanco-Fernandez C."/>
            <person name="Garcia-Vazquez E."/>
            <person name="Machado-Schiaffino G."/>
        </authorList>
    </citation>
    <scope>NUCLEOTIDE SEQUENCE</scope>
    <source>
        <strain evidence="11">C29</strain>
        <tissue evidence="11">Fin</tissue>
    </source>
</reference>
<dbReference type="EMBL" id="JAOPHQ010003147">
    <property type="protein sequence ID" value="KAK0144262.1"/>
    <property type="molecule type" value="Genomic_DNA"/>
</dbReference>
<dbReference type="PROSITE" id="PS51144">
    <property type="entry name" value="ALPHA_CA_2"/>
    <property type="match status" value="1"/>
</dbReference>
<dbReference type="InterPro" id="IPR023561">
    <property type="entry name" value="Carbonic_anhydrase_a-class"/>
</dbReference>
<comment type="function">
    <text evidence="9">Reversible hydration of carbon dioxide.</text>
</comment>
<comment type="caution">
    <text evidence="11">The sequence shown here is derived from an EMBL/GenBank/DDBJ whole genome shotgun (WGS) entry which is preliminary data.</text>
</comment>
<keyword evidence="7" id="KW-0325">Glycoprotein</keyword>
<evidence type="ECO:0000256" key="7">
    <source>
        <dbReference type="ARBA" id="ARBA00023180"/>
    </source>
</evidence>
<keyword evidence="6 9" id="KW-0862">Zinc</keyword>
<dbReference type="Proteomes" id="UP001174136">
    <property type="component" value="Unassembled WGS sequence"/>
</dbReference>
<feature type="chain" id="PRO_5041486912" description="Carbonic anhydrase" evidence="9">
    <location>
        <begin position="20"/>
        <end position="313"/>
    </location>
</feature>
<comment type="cofactor">
    <cofactor evidence="1 9">
        <name>Zn(2+)</name>
        <dbReference type="ChEBI" id="CHEBI:29105"/>
    </cofactor>
</comment>
<dbReference type="AlphaFoldDB" id="A0AA47P298"/>
<dbReference type="GO" id="GO:0004089">
    <property type="term" value="F:carbonate dehydratase activity"/>
    <property type="evidence" value="ECO:0007669"/>
    <property type="project" value="UniProtKB-UniRule"/>
</dbReference>
<dbReference type="PANTHER" id="PTHR18952">
    <property type="entry name" value="CARBONIC ANHYDRASE"/>
    <property type="match status" value="1"/>
</dbReference>
<comment type="catalytic activity">
    <reaction evidence="9">
        <text>hydrogencarbonate + H(+) = CO2 + H2O</text>
        <dbReference type="Rhea" id="RHEA:10748"/>
        <dbReference type="ChEBI" id="CHEBI:15377"/>
        <dbReference type="ChEBI" id="CHEBI:15378"/>
        <dbReference type="ChEBI" id="CHEBI:16526"/>
        <dbReference type="ChEBI" id="CHEBI:17544"/>
        <dbReference type="EC" id="4.2.1.1"/>
    </reaction>
</comment>
<feature type="domain" description="Alpha-carbonic anhydrase" evidence="10">
    <location>
        <begin position="24"/>
        <end position="290"/>
    </location>
</feature>
<evidence type="ECO:0000256" key="2">
    <source>
        <dbReference type="ARBA" id="ARBA00010718"/>
    </source>
</evidence>
<dbReference type="SMART" id="SM01057">
    <property type="entry name" value="Carb_anhydrase"/>
    <property type="match status" value="1"/>
</dbReference>
<protein>
    <recommendedName>
        <fullName evidence="3 9">Carbonic anhydrase</fullName>
        <ecNumber evidence="3 9">4.2.1.1</ecNumber>
    </recommendedName>
</protein>
<organism evidence="11 12">
    <name type="scientific">Merluccius polli</name>
    <name type="common">Benguela hake</name>
    <name type="synonym">Merluccius cadenati</name>
    <dbReference type="NCBI Taxonomy" id="89951"/>
    <lineage>
        <taxon>Eukaryota</taxon>
        <taxon>Metazoa</taxon>
        <taxon>Chordata</taxon>
        <taxon>Craniata</taxon>
        <taxon>Vertebrata</taxon>
        <taxon>Euteleostomi</taxon>
        <taxon>Actinopterygii</taxon>
        <taxon>Neopterygii</taxon>
        <taxon>Teleostei</taxon>
        <taxon>Neoteleostei</taxon>
        <taxon>Acanthomorphata</taxon>
        <taxon>Zeiogadaria</taxon>
        <taxon>Gadariae</taxon>
        <taxon>Gadiformes</taxon>
        <taxon>Gadoidei</taxon>
        <taxon>Merlucciidae</taxon>
        <taxon>Merluccius</taxon>
    </lineage>
</organism>
<name>A0AA47P298_MERPO</name>
<evidence type="ECO:0000256" key="4">
    <source>
        <dbReference type="ARBA" id="ARBA00022723"/>
    </source>
</evidence>
<dbReference type="InterPro" id="IPR001148">
    <property type="entry name" value="CA_dom"/>
</dbReference>
<dbReference type="EC" id="4.2.1.1" evidence="3 9"/>
<evidence type="ECO:0000256" key="6">
    <source>
        <dbReference type="ARBA" id="ARBA00022833"/>
    </source>
</evidence>
<dbReference type="InterPro" id="IPR036398">
    <property type="entry name" value="CA_dom_sf"/>
</dbReference>
<dbReference type="CDD" id="cd03117">
    <property type="entry name" value="alpha_CA_IV_XV_like"/>
    <property type="match status" value="1"/>
</dbReference>
<gene>
    <name evidence="11" type="primary">CA4_0</name>
    <name evidence="11" type="ORF">N1851_017375</name>
</gene>
<dbReference type="PROSITE" id="PS00162">
    <property type="entry name" value="ALPHA_CA_1"/>
    <property type="match status" value="1"/>
</dbReference>
<feature type="signal peptide" evidence="9">
    <location>
        <begin position="1"/>
        <end position="19"/>
    </location>
</feature>
<dbReference type="FunFam" id="3.10.200.10:FF:000003">
    <property type="entry name" value="Carbonic anhydrase 12"/>
    <property type="match status" value="1"/>
</dbReference>
<dbReference type="GO" id="GO:0008270">
    <property type="term" value="F:zinc ion binding"/>
    <property type="evidence" value="ECO:0007669"/>
    <property type="project" value="UniProtKB-UniRule"/>
</dbReference>
<evidence type="ECO:0000313" key="12">
    <source>
        <dbReference type="Proteomes" id="UP001174136"/>
    </source>
</evidence>
<dbReference type="Pfam" id="PF00194">
    <property type="entry name" value="Carb_anhydrase"/>
    <property type="match status" value="1"/>
</dbReference>
<keyword evidence="12" id="KW-1185">Reference proteome</keyword>
<evidence type="ECO:0000256" key="9">
    <source>
        <dbReference type="RuleBase" id="RU367011"/>
    </source>
</evidence>
<sequence>MKLLLGVLVVCALAGSGHCASDSVAWCYHDASCGPAAWPTVVSPEFCNGSRQSPVNIDTRSATEDSSLKNFIFNNYDNTSGLTTITNTGRTVKVALQDLTVSGGGLSTKYQSLQFHLHWGNGDAVPGSEHTVNGMRYPMEMHIVNMKESYNGNVTLALADSEGLAALGFFIEVMDGNATASPASWNTLASYLANITNSGDSASITSKISMDDLLVGVDRARYYRYLGSLTTPTCNEVVVWTVFKDPIKVSKDVINRFNSTVHIGNDTSILMINTYRNLQPDQEVKTTVDNSGSSITLASAQMAIAAIWAFTGF</sequence>
<evidence type="ECO:0000256" key="8">
    <source>
        <dbReference type="ARBA" id="ARBA00023239"/>
    </source>
</evidence>
<dbReference type="Gene3D" id="3.10.200.10">
    <property type="entry name" value="Alpha carbonic anhydrase"/>
    <property type="match status" value="1"/>
</dbReference>
<keyword evidence="4 9" id="KW-0479">Metal-binding</keyword>
<dbReference type="InterPro" id="IPR018338">
    <property type="entry name" value="Carbonic_anhydrase_a-class_CS"/>
</dbReference>
<accession>A0AA47P298</accession>
<evidence type="ECO:0000256" key="3">
    <source>
        <dbReference type="ARBA" id="ARBA00012925"/>
    </source>
</evidence>
<keyword evidence="5 9" id="KW-0732">Signal</keyword>
<evidence type="ECO:0000259" key="10">
    <source>
        <dbReference type="PROSITE" id="PS51144"/>
    </source>
</evidence>
<proteinExistence type="inferred from homology"/>
<evidence type="ECO:0000313" key="11">
    <source>
        <dbReference type="EMBL" id="KAK0144262.1"/>
    </source>
</evidence>
<evidence type="ECO:0000256" key="5">
    <source>
        <dbReference type="ARBA" id="ARBA00022729"/>
    </source>
</evidence>
<dbReference type="SUPFAM" id="SSF51069">
    <property type="entry name" value="Carbonic anhydrase"/>
    <property type="match status" value="1"/>
</dbReference>
<keyword evidence="8 9" id="KW-0456">Lyase</keyword>
<dbReference type="InterPro" id="IPR041874">
    <property type="entry name" value="CA4/CA15"/>
</dbReference>
<dbReference type="PANTHER" id="PTHR18952:SF200">
    <property type="entry name" value="CARBONIC ANHYDRASE"/>
    <property type="match status" value="1"/>
</dbReference>